<feature type="transmembrane region" description="Helical" evidence="7">
    <location>
        <begin position="189"/>
        <end position="214"/>
    </location>
</feature>
<dbReference type="GO" id="GO:0005886">
    <property type="term" value="C:plasma membrane"/>
    <property type="evidence" value="ECO:0007669"/>
    <property type="project" value="UniProtKB-SubCell"/>
</dbReference>
<evidence type="ECO:0000313" key="8">
    <source>
        <dbReference type="EMBL" id="AKJ28446.1"/>
    </source>
</evidence>
<feature type="transmembrane region" description="Helical" evidence="7">
    <location>
        <begin position="226"/>
        <end position="245"/>
    </location>
</feature>
<name>A0A0G3BM66_9BURK</name>
<dbReference type="Pfam" id="PF03631">
    <property type="entry name" value="Virul_fac_BrkB"/>
    <property type="match status" value="1"/>
</dbReference>
<dbReference type="InterPro" id="IPR017039">
    <property type="entry name" value="Virul_fac_BrkB"/>
</dbReference>
<proteinExistence type="inferred from homology"/>
<feature type="transmembrane region" description="Helical" evidence="7">
    <location>
        <begin position="113"/>
        <end position="132"/>
    </location>
</feature>
<dbReference type="HAMAP" id="MF_00672">
    <property type="entry name" value="UPF0761"/>
    <property type="match status" value="1"/>
</dbReference>
<protein>
    <recommendedName>
        <fullName evidence="7">UPF0761 membrane protein AAW51_1755</fullName>
    </recommendedName>
</protein>
<evidence type="ECO:0000256" key="1">
    <source>
        <dbReference type="ARBA" id="ARBA00004651"/>
    </source>
</evidence>
<comment type="subcellular location">
    <subcellularLocation>
        <location evidence="1 7">Cell membrane</location>
        <topology evidence="1 7">Multi-pass membrane protein</topology>
    </subcellularLocation>
</comment>
<dbReference type="PATRIC" id="fig|413882.6.peg.1845"/>
<sequence length="412" mass="45807">MNFPLGLRHSSRQQLGRLLQTLHRWPWMDTLKTLRLRFREDRLGLTAGSLTFTTIIALVPFFTVTLAIFTAFPIFARFQVALEKYFIESLIPDAIAKPVLRALTQFAANSNRLGTAGLVILVFTALALLLTIDRTLNSIWRVRKSRPIAQRVLLYWAAATLGPLMLGSSLSITSYFLSASRGLVSTLPGGISAMLNVLEFGLLAASMGAMFRLVPNTHVRWSHAMVGGLFVAIGFEVAKSLLALYLRRVPTYSAVYGTFATVPIFLVWIYFGWVIVLLGAVIAAYAPSLQMRVVRRPTTPGHRFHLAVTVLRELLQARGQSYHGLSAAQLAEHLRTDPLQIEPVLEKLMALDWVARLQEEGREGARYVLLAEPDRTTAQPLLAELLLDPSPTLRGFWERAGFARMTLADLLG</sequence>
<accession>A0A0G3BM66</accession>
<evidence type="ECO:0000256" key="6">
    <source>
        <dbReference type="ARBA" id="ARBA00023136"/>
    </source>
</evidence>
<dbReference type="Proteomes" id="UP000035352">
    <property type="component" value="Chromosome"/>
</dbReference>
<dbReference type="RefSeq" id="WP_047194306.1">
    <property type="nucleotide sequence ID" value="NZ_CP011371.1"/>
</dbReference>
<dbReference type="NCBIfam" id="TIGR00765">
    <property type="entry name" value="yihY_not_rbn"/>
    <property type="match status" value="1"/>
</dbReference>
<keyword evidence="3" id="KW-0997">Cell inner membrane</keyword>
<evidence type="ECO:0000256" key="7">
    <source>
        <dbReference type="HAMAP-Rule" id="MF_00672"/>
    </source>
</evidence>
<keyword evidence="4 7" id="KW-0812">Transmembrane</keyword>
<evidence type="ECO:0000256" key="3">
    <source>
        <dbReference type="ARBA" id="ARBA00022519"/>
    </source>
</evidence>
<evidence type="ECO:0000256" key="5">
    <source>
        <dbReference type="ARBA" id="ARBA00022989"/>
    </source>
</evidence>
<evidence type="ECO:0000313" key="9">
    <source>
        <dbReference type="Proteomes" id="UP000035352"/>
    </source>
</evidence>
<dbReference type="PANTHER" id="PTHR30213:SF0">
    <property type="entry name" value="UPF0761 MEMBRANE PROTEIN YIHY"/>
    <property type="match status" value="1"/>
</dbReference>
<dbReference type="EMBL" id="CP011371">
    <property type="protein sequence ID" value="AKJ28446.1"/>
    <property type="molecule type" value="Genomic_DNA"/>
</dbReference>
<feature type="transmembrane region" description="Helical" evidence="7">
    <location>
        <begin position="265"/>
        <end position="286"/>
    </location>
</feature>
<dbReference type="OrthoDB" id="9808671at2"/>
<evidence type="ECO:0000256" key="4">
    <source>
        <dbReference type="ARBA" id="ARBA00022692"/>
    </source>
</evidence>
<keyword evidence="2 7" id="KW-1003">Cell membrane</keyword>
<keyword evidence="9" id="KW-1185">Reference proteome</keyword>
<dbReference type="InterPro" id="IPR023679">
    <property type="entry name" value="UPF0761_bac"/>
</dbReference>
<keyword evidence="5 7" id="KW-1133">Transmembrane helix</keyword>
<organism evidence="8 9">
    <name type="scientific">Caldimonas brevitalea</name>
    <dbReference type="NCBI Taxonomy" id="413882"/>
    <lineage>
        <taxon>Bacteria</taxon>
        <taxon>Pseudomonadati</taxon>
        <taxon>Pseudomonadota</taxon>
        <taxon>Betaproteobacteria</taxon>
        <taxon>Burkholderiales</taxon>
        <taxon>Sphaerotilaceae</taxon>
        <taxon>Caldimonas</taxon>
    </lineage>
</organism>
<feature type="transmembrane region" description="Helical" evidence="7">
    <location>
        <begin position="153"/>
        <end position="177"/>
    </location>
</feature>
<evidence type="ECO:0000256" key="2">
    <source>
        <dbReference type="ARBA" id="ARBA00022475"/>
    </source>
</evidence>
<feature type="transmembrane region" description="Helical" evidence="7">
    <location>
        <begin position="43"/>
        <end position="76"/>
    </location>
</feature>
<keyword evidence="6 7" id="KW-0472">Membrane</keyword>
<dbReference type="STRING" id="413882.AAW51_1755"/>
<gene>
    <name evidence="8" type="ORF">AAW51_1755</name>
</gene>
<dbReference type="AlphaFoldDB" id="A0A0G3BM66"/>
<dbReference type="KEGG" id="pbh:AAW51_1755"/>
<dbReference type="PANTHER" id="PTHR30213">
    <property type="entry name" value="INNER MEMBRANE PROTEIN YHJD"/>
    <property type="match status" value="1"/>
</dbReference>
<reference evidence="8 9" key="1">
    <citation type="submission" date="2015-05" db="EMBL/GenBank/DDBJ databases">
        <authorList>
            <person name="Tang B."/>
            <person name="Yu Y."/>
        </authorList>
    </citation>
    <scope>NUCLEOTIDE SEQUENCE [LARGE SCALE GENOMIC DNA]</scope>
    <source>
        <strain evidence="8 9">DSM 7029</strain>
    </source>
</reference>
<comment type="similarity">
    <text evidence="7">Belongs to the UPF0761 family.</text>
</comment>